<dbReference type="InterPro" id="IPR001647">
    <property type="entry name" value="HTH_TetR"/>
</dbReference>
<dbReference type="PANTHER" id="PTHR30055">
    <property type="entry name" value="HTH-TYPE TRANSCRIPTIONAL REGULATOR RUTR"/>
    <property type="match status" value="1"/>
</dbReference>
<protein>
    <submittedName>
        <fullName evidence="6">TetR family transcriptional regulator</fullName>
    </submittedName>
</protein>
<proteinExistence type="predicted"/>
<dbReference type="InterPro" id="IPR049445">
    <property type="entry name" value="TetR_SbtR-like_C"/>
</dbReference>
<dbReference type="InterPro" id="IPR050109">
    <property type="entry name" value="HTH-type_TetR-like_transc_reg"/>
</dbReference>
<keyword evidence="2 4" id="KW-0238">DNA-binding</keyword>
<keyword evidence="7" id="KW-1185">Reference proteome</keyword>
<dbReference type="PANTHER" id="PTHR30055:SF234">
    <property type="entry name" value="HTH-TYPE TRANSCRIPTIONAL REGULATOR BETI"/>
    <property type="match status" value="1"/>
</dbReference>
<feature type="DNA-binding region" description="H-T-H motif" evidence="4">
    <location>
        <begin position="35"/>
        <end position="54"/>
    </location>
</feature>
<dbReference type="PROSITE" id="PS50977">
    <property type="entry name" value="HTH_TETR_2"/>
    <property type="match status" value="1"/>
</dbReference>
<evidence type="ECO:0000256" key="4">
    <source>
        <dbReference type="PROSITE-ProRule" id="PRU00335"/>
    </source>
</evidence>
<dbReference type="SUPFAM" id="SSF46689">
    <property type="entry name" value="Homeodomain-like"/>
    <property type="match status" value="1"/>
</dbReference>
<gene>
    <name evidence="6" type="ORF">TPA0910_20360</name>
</gene>
<keyword evidence="1" id="KW-0805">Transcription regulation</keyword>
<evidence type="ECO:0000313" key="6">
    <source>
        <dbReference type="EMBL" id="GHJ27603.1"/>
    </source>
</evidence>
<reference evidence="6" key="1">
    <citation type="submission" date="2024-05" db="EMBL/GenBank/DDBJ databases">
        <title>Whole genome shotgun sequence of Streptomyces hygroscopicus NBRC 113678.</title>
        <authorList>
            <person name="Komaki H."/>
            <person name="Tamura T."/>
        </authorList>
    </citation>
    <scope>NUCLEOTIDE SEQUENCE</scope>
    <source>
        <strain evidence="6">N11-34</strain>
    </source>
</reference>
<dbReference type="Proteomes" id="UP001054854">
    <property type="component" value="Unassembled WGS sequence"/>
</dbReference>
<evidence type="ECO:0000256" key="1">
    <source>
        <dbReference type="ARBA" id="ARBA00023015"/>
    </source>
</evidence>
<dbReference type="Pfam" id="PF00440">
    <property type="entry name" value="TetR_N"/>
    <property type="match status" value="1"/>
</dbReference>
<dbReference type="RefSeq" id="WP_236256652.1">
    <property type="nucleotide sequence ID" value="NZ_BNEK01000003.1"/>
</dbReference>
<comment type="caution">
    <text evidence="6">The sequence shown here is derived from an EMBL/GenBank/DDBJ whole genome shotgun (WGS) entry which is preliminary data.</text>
</comment>
<sequence>MDTTGKPLRAHAARNRDALIAAARDAFEAGELDIRIEEIARRAGVGVGTLYRHFATREALIEAVYRQRVEDLCGTAPRLLAELTPYDALRVFLRQLIAHAAASQGMATALEAVMSTGSPVFAQTRAEMTDAIATIMTAAVTAGEIRRDITPETVFQAMGGICTGHDRPGWEDGAQSVVRLLLDGLREPTPR</sequence>
<dbReference type="PRINTS" id="PR00455">
    <property type="entry name" value="HTHTETR"/>
</dbReference>
<keyword evidence="3" id="KW-0804">Transcription</keyword>
<evidence type="ECO:0000256" key="3">
    <source>
        <dbReference type="ARBA" id="ARBA00023163"/>
    </source>
</evidence>
<feature type="domain" description="HTH tetR-type" evidence="5">
    <location>
        <begin position="13"/>
        <end position="72"/>
    </location>
</feature>
<accession>A0ABQ3TW96</accession>
<dbReference type="SUPFAM" id="SSF48498">
    <property type="entry name" value="Tetracyclin repressor-like, C-terminal domain"/>
    <property type="match status" value="1"/>
</dbReference>
<dbReference type="Gene3D" id="1.10.357.10">
    <property type="entry name" value="Tetracycline Repressor, domain 2"/>
    <property type="match status" value="1"/>
</dbReference>
<evidence type="ECO:0000259" key="5">
    <source>
        <dbReference type="PROSITE" id="PS50977"/>
    </source>
</evidence>
<dbReference type="EMBL" id="BNEK01000003">
    <property type="protein sequence ID" value="GHJ27603.1"/>
    <property type="molecule type" value="Genomic_DNA"/>
</dbReference>
<dbReference type="InterPro" id="IPR009057">
    <property type="entry name" value="Homeodomain-like_sf"/>
</dbReference>
<dbReference type="Pfam" id="PF21597">
    <property type="entry name" value="TetR_C_43"/>
    <property type="match status" value="1"/>
</dbReference>
<evidence type="ECO:0000256" key="2">
    <source>
        <dbReference type="ARBA" id="ARBA00023125"/>
    </source>
</evidence>
<name>A0ABQ3TW96_STRHY</name>
<dbReference type="InterPro" id="IPR036271">
    <property type="entry name" value="Tet_transcr_reg_TetR-rel_C_sf"/>
</dbReference>
<organism evidence="6 7">
    <name type="scientific">Streptomyces hygroscopicus</name>
    <dbReference type="NCBI Taxonomy" id="1912"/>
    <lineage>
        <taxon>Bacteria</taxon>
        <taxon>Bacillati</taxon>
        <taxon>Actinomycetota</taxon>
        <taxon>Actinomycetes</taxon>
        <taxon>Kitasatosporales</taxon>
        <taxon>Streptomycetaceae</taxon>
        <taxon>Streptomyces</taxon>
        <taxon>Streptomyces violaceusniger group</taxon>
    </lineage>
</organism>
<evidence type="ECO:0000313" key="7">
    <source>
        <dbReference type="Proteomes" id="UP001054854"/>
    </source>
</evidence>